<dbReference type="RefSeq" id="WP_139332423.1">
    <property type="nucleotide sequence ID" value="NZ_FTMG01000019.1"/>
</dbReference>
<gene>
    <name evidence="2" type="ORF">HDF23_005301</name>
</gene>
<keyword evidence="3" id="KW-1185">Reference proteome</keyword>
<dbReference type="EMBL" id="JACHCB010000019">
    <property type="protein sequence ID" value="MBB6112526.1"/>
    <property type="molecule type" value="Genomic_DNA"/>
</dbReference>
<dbReference type="Proteomes" id="UP000541583">
    <property type="component" value="Unassembled WGS sequence"/>
</dbReference>
<dbReference type="Pfam" id="PF03167">
    <property type="entry name" value="UDG"/>
    <property type="match status" value="1"/>
</dbReference>
<evidence type="ECO:0000259" key="1">
    <source>
        <dbReference type="Pfam" id="PF03167"/>
    </source>
</evidence>
<organism evidence="2 3">
    <name type="scientific">Mucilaginibacter lappiensis</name>
    <dbReference type="NCBI Taxonomy" id="354630"/>
    <lineage>
        <taxon>Bacteria</taxon>
        <taxon>Pseudomonadati</taxon>
        <taxon>Bacteroidota</taxon>
        <taxon>Sphingobacteriia</taxon>
        <taxon>Sphingobacteriales</taxon>
        <taxon>Sphingobacteriaceae</taxon>
        <taxon>Mucilaginibacter</taxon>
    </lineage>
</organism>
<sequence>MKEGIVKAYQHSFLMSDELFDSPYDFFKDCADDLEAHVNYLTPYILRENIKPQTDDGKFNLNYLSVDYCLGVDLPIYVSKEGNTKRAFIIAEDPLRNPNDERIKVSQEHTLLSTPFATHLDACRKQLKEYWDFHDALLNNQFNVYITDINKIWLKRNNVNKERIPGDLAINFKRTLQAEIELINPDIIIVYGKKSAMAYDDLNIPFNGVLKAFPHPSKSANGTWKKLFQITYPGIEKSCTAQNKVAYMIEQTLISA</sequence>
<accession>A0ABR6PRW5</accession>
<evidence type="ECO:0000313" key="2">
    <source>
        <dbReference type="EMBL" id="MBB6112526.1"/>
    </source>
</evidence>
<evidence type="ECO:0000313" key="3">
    <source>
        <dbReference type="Proteomes" id="UP000541583"/>
    </source>
</evidence>
<reference evidence="2 3" key="1">
    <citation type="submission" date="2020-08" db="EMBL/GenBank/DDBJ databases">
        <title>Genomic Encyclopedia of Type Strains, Phase IV (KMG-V): Genome sequencing to study the core and pangenomes of soil and plant-associated prokaryotes.</title>
        <authorList>
            <person name="Whitman W."/>
        </authorList>
    </citation>
    <scope>NUCLEOTIDE SEQUENCE [LARGE SCALE GENOMIC DNA]</scope>
    <source>
        <strain evidence="2 3">ANJLi2</strain>
    </source>
</reference>
<name>A0ABR6PRW5_9SPHI</name>
<proteinExistence type="predicted"/>
<dbReference type="InterPro" id="IPR005122">
    <property type="entry name" value="Uracil-DNA_glycosylase-like"/>
</dbReference>
<protein>
    <recommendedName>
        <fullName evidence="1">Uracil-DNA glycosylase-like domain-containing protein</fullName>
    </recommendedName>
</protein>
<comment type="caution">
    <text evidence="2">The sequence shown here is derived from an EMBL/GenBank/DDBJ whole genome shotgun (WGS) entry which is preliminary data.</text>
</comment>
<feature type="domain" description="Uracil-DNA glycosylase-like" evidence="1">
    <location>
        <begin position="86"/>
        <end position="220"/>
    </location>
</feature>